<dbReference type="SMART" id="SM00768">
    <property type="entry name" value="X8"/>
    <property type="match status" value="1"/>
</dbReference>
<sequence>MAGVVLAMSCFFTILLGLHTVCSSGTLLGFSYDAREESTAPWSAEGALFKILVANKGDYISMHLCVTQFEAKKLLKLKVTASSWLKTHILETRPKLNIDSIMVSISGYPSLLSTLASVNASRKTFGLDSSMRISVMFSLSNLKTLHRTHPKSLHRLMHILKNLESPMVVEALVDGELSSGEDFVQSTIERAFSACTDLAYLDVPIILIVRSSVTPSGVEIGKFFDTVMKILRNDSVRRRIVGLFIGISHLRQHGQKTLDWQEQLFPPLHRELLNHGRELVTAPKMTLHDTLNPITNPFTSPITIPSTNPTPAVVTVPSTNPITVFPTNPTMSPVTIPPMNPVSTPITVPATNPFLTPATTPVVPVTNPTTTPVTYPTNPPMTDPVTTYPFTPPVSTPSITPPVTVPSTVPITPAVTGQTWCVAKTGTTDAALQLALDYACGIGGADCSPIQSTGSCYNPDSLGAHASYAFNSYYQKNPVETSCDFGGTAMLVTVNPSSATCIYPSTSTSSSIPSYNPVSSSSGSTPGSGSSVLNANNPTPTGSNSVFGSSNPTGTVSNALCLTVSWTFLLVMLTVNLYQSHHLVDF</sequence>
<reference evidence="11 12" key="1">
    <citation type="submission" date="2022-12" db="EMBL/GenBank/DDBJ databases">
        <title>Chromosome-scale assembly of the Ensete ventricosum genome.</title>
        <authorList>
            <person name="Dussert Y."/>
            <person name="Stocks J."/>
            <person name="Wendawek A."/>
            <person name="Woldeyes F."/>
            <person name="Nichols R.A."/>
            <person name="Borrell J.S."/>
        </authorList>
    </citation>
    <scope>NUCLEOTIDE SEQUENCE [LARGE SCALE GENOMIC DNA]</scope>
    <source>
        <strain evidence="12">cv. Maze</strain>
        <tissue evidence="11">Seeds</tissue>
    </source>
</reference>
<keyword evidence="4 9" id="KW-0732">Signal</keyword>
<evidence type="ECO:0000313" key="12">
    <source>
        <dbReference type="Proteomes" id="UP001222027"/>
    </source>
</evidence>
<evidence type="ECO:0000256" key="8">
    <source>
        <dbReference type="SAM" id="MobiDB-lite"/>
    </source>
</evidence>
<evidence type="ECO:0000256" key="9">
    <source>
        <dbReference type="SAM" id="SignalP"/>
    </source>
</evidence>
<keyword evidence="3" id="KW-0336">GPI-anchor</keyword>
<evidence type="ECO:0000256" key="2">
    <source>
        <dbReference type="ARBA" id="ARBA00022475"/>
    </source>
</evidence>
<keyword evidence="3" id="KW-0449">Lipoprotein</keyword>
<feature type="signal peptide" evidence="9">
    <location>
        <begin position="1"/>
        <end position="23"/>
    </location>
</feature>
<dbReference type="PANTHER" id="PTHR31044:SF120">
    <property type="entry name" value="CARBOHYDRATE-BINDING X8 DOMAIN SUPERFAMILY PROTEIN"/>
    <property type="match status" value="1"/>
</dbReference>
<name>A0AAV8RVB6_ENSVE</name>
<organism evidence="11 12">
    <name type="scientific">Ensete ventricosum</name>
    <name type="common">Abyssinian banana</name>
    <name type="synonym">Musa ensete</name>
    <dbReference type="NCBI Taxonomy" id="4639"/>
    <lineage>
        <taxon>Eukaryota</taxon>
        <taxon>Viridiplantae</taxon>
        <taxon>Streptophyta</taxon>
        <taxon>Embryophyta</taxon>
        <taxon>Tracheophyta</taxon>
        <taxon>Spermatophyta</taxon>
        <taxon>Magnoliopsida</taxon>
        <taxon>Liliopsida</taxon>
        <taxon>Zingiberales</taxon>
        <taxon>Musaceae</taxon>
        <taxon>Ensete</taxon>
    </lineage>
</organism>
<feature type="compositionally biased region" description="Low complexity" evidence="8">
    <location>
        <begin position="506"/>
        <end position="531"/>
    </location>
</feature>
<feature type="region of interest" description="Disordered" evidence="8">
    <location>
        <begin position="506"/>
        <end position="536"/>
    </location>
</feature>
<feature type="domain" description="X8" evidence="10">
    <location>
        <begin position="419"/>
        <end position="503"/>
    </location>
</feature>
<evidence type="ECO:0000256" key="5">
    <source>
        <dbReference type="ARBA" id="ARBA00023136"/>
    </source>
</evidence>
<dbReference type="PANTHER" id="PTHR31044">
    <property type="entry name" value="BETA-1,3 GLUCANASE"/>
    <property type="match status" value="1"/>
</dbReference>
<dbReference type="InterPro" id="IPR012946">
    <property type="entry name" value="X8"/>
</dbReference>
<protein>
    <recommendedName>
        <fullName evidence="10">X8 domain-containing protein</fullName>
    </recommendedName>
</protein>
<dbReference type="Pfam" id="PF07983">
    <property type="entry name" value="X8"/>
    <property type="match status" value="1"/>
</dbReference>
<evidence type="ECO:0000256" key="1">
    <source>
        <dbReference type="ARBA" id="ARBA00004609"/>
    </source>
</evidence>
<dbReference type="Proteomes" id="UP001222027">
    <property type="component" value="Unassembled WGS sequence"/>
</dbReference>
<keyword evidence="2" id="KW-1003">Cell membrane</keyword>
<evidence type="ECO:0000313" key="11">
    <source>
        <dbReference type="EMBL" id="KAJ8510475.1"/>
    </source>
</evidence>
<comment type="caution">
    <text evidence="11">The sequence shown here is derived from an EMBL/GenBank/DDBJ whole genome shotgun (WGS) entry which is preliminary data.</text>
</comment>
<feature type="chain" id="PRO_5043854918" description="X8 domain-containing protein" evidence="9">
    <location>
        <begin position="24"/>
        <end position="586"/>
    </location>
</feature>
<dbReference type="EMBL" id="JAQQAF010000001">
    <property type="protein sequence ID" value="KAJ8510475.1"/>
    <property type="molecule type" value="Genomic_DNA"/>
</dbReference>
<comment type="subcellular location">
    <subcellularLocation>
        <location evidence="1">Cell membrane</location>
        <topology evidence="1">Lipid-anchor</topology>
        <topology evidence="1">GPI-anchor</topology>
    </subcellularLocation>
</comment>
<keyword evidence="6" id="KW-1015">Disulfide bond</keyword>
<keyword evidence="7" id="KW-0325">Glycoprotein</keyword>
<dbReference type="AlphaFoldDB" id="A0AAV8RVB6"/>
<dbReference type="GO" id="GO:0005886">
    <property type="term" value="C:plasma membrane"/>
    <property type="evidence" value="ECO:0007669"/>
    <property type="project" value="UniProtKB-SubCell"/>
</dbReference>
<evidence type="ECO:0000259" key="10">
    <source>
        <dbReference type="SMART" id="SM00768"/>
    </source>
</evidence>
<evidence type="ECO:0000256" key="6">
    <source>
        <dbReference type="ARBA" id="ARBA00023157"/>
    </source>
</evidence>
<dbReference type="GO" id="GO:0009506">
    <property type="term" value="C:plasmodesma"/>
    <property type="evidence" value="ECO:0007669"/>
    <property type="project" value="UniProtKB-ARBA"/>
</dbReference>
<keyword evidence="12" id="KW-1185">Reference proteome</keyword>
<dbReference type="FunFam" id="1.20.58.1040:FF:000001">
    <property type="entry name" value="Glucan endo-1,3-beta-glucosidase 4"/>
    <property type="match status" value="1"/>
</dbReference>
<keyword evidence="5" id="KW-0472">Membrane</keyword>
<gene>
    <name evidence="11" type="ORF">OPV22_000909</name>
</gene>
<evidence type="ECO:0000256" key="7">
    <source>
        <dbReference type="ARBA" id="ARBA00023180"/>
    </source>
</evidence>
<proteinExistence type="predicted"/>
<dbReference type="Gene3D" id="1.20.58.1040">
    <property type="match status" value="1"/>
</dbReference>
<dbReference type="InterPro" id="IPR044788">
    <property type="entry name" value="X8_dom_prot"/>
</dbReference>
<dbReference type="GO" id="GO:0098552">
    <property type="term" value="C:side of membrane"/>
    <property type="evidence" value="ECO:0007669"/>
    <property type="project" value="UniProtKB-KW"/>
</dbReference>
<evidence type="ECO:0000256" key="3">
    <source>
        <dbReference type="ARBA" id="ARBA00022622"/>
    </source>
</evidence>
<accession>A0AAV8RVB6</accession>
<dbReference type="PRINTS" id="PR01217">
    <property type="entry name" value="PRICHEXTENSN"/>
</dbReference>
<evidence type="ECO:0000256" key="4">
    <source>
        <dbReference type="ARBA" id="ARBA00022729"/>
    </source>
</evidence>